<dbReference type="InterPro" id="IPR051089">
    <property type="entry name" value="prtT"/>
</dbReference>
<reference evidence="8" key="2">
    <citation type="journal article" date="2023" name="IMA Fungus">
        <title>Comparative genomic study of the Penicillium genus elucidates a diverse pangenome and 15 lateral gene transfer events.</title>
        <authorList>
            <person name="Petersen C."/>
            <person name="Sorensen T."/>
            <person name="Nielsen M.R."/>
            <person name="Sondergaard T.E."/>
            <person name="Sorensen J.L."/>
            <person name="Fitzpatrick D.A."/>
            <person name="Frisvad J.C."/>
            <person name="Nielsen K.L."/>
        </authorList>
    </citation>
    <scope>NUCLEOTIDE SEQUENCE</scope>
    <source>
        <strain evidence="8">IBT 19713</strain>
    </source>
</reference>
<dbReference type="GO" id="GO:0000981">
    <property type="term" value="F:DNA-binding transcription factor activity, RNA polymerase II-specific"/>
    <property type="evidence" value="ECO:0007669"/>
    <property type="project" value="TreeGrafter"/>
</dbReference>
<keyword evidence="2" id="KW-0479">Metal-binding</keyword>
<dbReference type="GO" id="GO:0046872">
    <property type="term" value="F:metal ion binding"/>
    <property type="evidence" value="ECO:0007669"/>
    <property type="project" value="UniProtKB-KW"/>
</dbReference>
<evidence type="ECO:0000256" key="2">
    <source>
        <dbReference type="ARBA" id="ARBA00022723"/>
    </source>
</evidence>
<evidence type="ECO:0008006" key="10">
    <source>
        <dbReference type="Google" id="ProtNLM"/>
    </source>
</evidence>
<proteinExistence type="predicted"/>
<dbReference type="CDD" id="cd12148">
    <property type="entry name" value="fungal_TF_MHR"/>
    <property type="match status" value="1"/>
</dbReference>
<evidence type="ECO:0000256" key="1">
    <source>
        <dbReference type="ARBA" id="ARBA00004123"/>
    </source>
</evidence>
<keyword evidence="6" id="KW-0804">Transcription</keyword>
<dbReference type="Proteomes" id="UP001150941">
    <property type="component" value="Unassembled WGS sequence"/>
</dbReference>
<keyword evidence="3" id="KW-0862">Zinc</keyword>
<evidence type="ECO:0000313" key="9">
    <source>
        <dbReference type="Proteomes" id="UP001150941"/>
    </source>
</evidence>
<comment type="caution">
    <text evidence="8">The sequence shown here is derived from an EMBL/GenBank/DDBJ whole genome shotgun (WGS) entry which is preliminary data.</text>
</comment>
<evidence type="ECO:0000313" key="8">
    <source>
        <dbReference type="EMBL" id="KAJ5232544.1"/>
    </source>
</evidence>
<evidence type="ECO:0000256" key="4">
    <source>
        <dbReference type="ARBA" id="ARBA00023015"/>
    </source>
</evidence>
<comment type="subcellular location">
    <subcellularLocation>
        <location evidence="1">Nucleus</location>
    </subcellularLocation>
</comment>
<dbReference type="GO" id="GO:0005634">
    <property type="term" value="C:nucleus"/>
    <property type="evidence" value="ECO:0007669"/>
    <property type="project" value="UniProtKB-SubCell"/>
</dbReference>
<dbReference type="PANTHER" id="PTHR31845:SF34">
    <property type="entry name" value="TRANSCRIPTIONAL ACTIVATOR OF PROTEASES PRTT"/>
    <property type="match status" value="1"/>
</dbReference>
<accession>A0A9W9NZD6</accession>
<name>A0A9W9NZD6_9EURO</name>
<dbReference type="RefSeq" id="XP_058330537.1">
    <property type="nucleotide sequence ID" value="XM_058474797.1"/>
</dbReference>
<evidence type="ECO:0000256" key="6">
    <source>
        <dbReference type="ARBA" id="ARBA00023163"/>
    </source>
</evidence>
<keyword evidence="9" id="KW-1185">Reference proteome</keyword>
<keyword evidence="7" id="KW-0539">Nucleus</keyword>
<keyword evidence="5" id="KW-0238">DNA-binding</keyword>
<dbReference type="OrthoDB" id="2595934at2759"/>
<organism evidence="8 9">
    <name type="scientific">Penicillium chermesinum</name>
    <dbReference type="NCBI Taxonomy" id="63820"/>
    <lineage>
        <taxon>Eukaryota</taxon>
        <taxon>Fungi</taxon>
        <taxon>Dikarya</taxon>
        <taxon>Ascomycota</taxon>
        <taxon>Pezizomycotina</taxon>
        <taxon>Eurotiomycetes</taxon>
        <taxon>Eurotiomycetidae</taxon>
        <taxon>Eurotiales</taxon>
        <taxon>Aspergillaceae</taxon>
        <taxon>Penicillium</taxon>
    </lineage>
</organism>
<dbReference type="GeneID" id="83202100"/>
<gene>
    <name evidence="8" type="ORF">N7468_005500</name>
</gene>
<dbReference type="PANTHER" id="PTHR31845">
    <property type="entry name" value="FINGER DOMAIN PROTEIN, PUTATIVE-RELATED"/>
    <property type="match status" value="1"/>
</dbReference>
<keyword evidence="4" id="KW-0805">Transcription regulation</keyword>
<dbReference type="EMBL" id="JAPQKS010000004">
    <property type="protein sequence ID" value="KAJ5232544.1"/>
    <property type="molecule type" value="Genomic_DNA"/>
</dbReference>
<evidence type="ECO:0000256" key="3">
    <source>
        <dbReference type="ARBA" id="ARBA00022833"/>
    </source>
</evidence>
<dbReference type="GO" id="GO:0000976">
    <property type="term" value="F:transcription cis-regulatory region binding"/>
    <property type="evidence" value="ECO:0007669"/>
    <property type="project" value="TreeGrafter"/>
</dbReference>
<reference evidence="8" key="1">
    <citation type="submission" date="2022-11" db="EMBL/GenBank/DDBJ databases">
        <authorList>
            <person name="Petersen C."/>
        </authorList>
    </citation>
    <scope>NUCLEOTIDE SEQUENCE</scope>
    <source>
        <strain evidence="8">IBT 19713</strain>
    </source>
</reference>
<protein>
    <recommendedName>
        <fullName evidence="10">Transcription factor domain-containing protein</fullName>
    </recommendedName>
</protein>
<sequence>MLLDGFSKISSRWLFMSTKPKEIYSRSSLLLGTCMLAGFHSIPSMHGSETHHSLYQHIHGLLGRRNLASTASLDTIQAMLIFSMWDLRPTREYDHGNSWMVSGMAAMHVVMTTRFDNLLCANSDDSPQHSQAQEYMRTWNLICLCQLQFSVGSGRPPVIAKQYFDQCANILDFPSYNSRDQLVFAGVELYRTLWDLISSNVVPQESATWPEIDRLRKSHSHIYKLDSSEPLRFAYSCTYLILARRSLQCLNHPPIDNNPEAIGLITADHKLPFIEEAISSSEDLLKIFLSMSDLTTYIHPAYETLLSSFAMVTLAEFVSYIPDVSKALTLMENTISHIQHGGKAEPVSRWSLNIVRQHLLGTSTQESSVQVGTDNNSDGTTTGITDEALKSWEEGYLNLDQEFPSLQDMFSLDVV</sequence>
<dbReference type="AlphaFoldDB" id="A0A9W9NZD6"/>
<evidence type="ECO:0000256" key="7">
    <source>
        <dbReference type="ARBA" id="ARBA00023242"/>
    </source>
</evidence>
<evidence type="ECO:0000256" key="5">
    <source>
        <dbReference type="ARBA" id="ARBA00023125"/>
    </source>
</evidence>